<evidence type="ECO:0000256" key="1">
    <source>
        <dbReference type="SAM" id="MobiDB-lite"/>
    </source>
</evidence>
<keyword evidence="2" id="KW-0732">Signal</keyword>
<evidence type="ECO:0000313" key="3">
    <source>
        <dbReference type="EMBL" id="KAK3237681.1"/>
    </source>
</evidence>
<dbReference type="AlphaFoldDB" id="A0AAE0ER97"/>
<protein>
    <submittedName>
        <fullName evidence="3">Uncharacterized protein</fullName>
    </submittedName>
</protein>
<feature type="chain" id="PRO_5042211244" evidence="2">
    <location>
        <begin position="31"/>
        <end position="140"/>
    </location>
</feature>
<feature type="region of interest" description="Disordered" evidence="1">
    <location>
        <begin position="94"/>
        <end position="140"/>
    </location>
</feature>
<keyword evidence="4" id="KW-1185">Reference proteome</keyword>
<proteinExistence type="predicted"/>
<name>A0AAE0ER97_9CHLO</name>
<reference evidence="3 4" key="1">
    <citation type="journal article" date="2015" name="Genome Biol. Evol.">
        <title>Comparative Genomics of a Bacterivorous Green Alga Reveals Evolutionary Causalities and Consequences of Phago-Mixotrophic Mode of Nutrition.</title>
        <authorList>
            <person name="Burns J.A."/>
            <person name="Paasch A."/>
            <person name="Narechania A."/>
            <person name="Kim E."/>
        </authorList>
    </citation>
    <scope>NUCLEOTIDE SEQUENCE [LARGE SCALE GENOMIC DNA]</scope>
    <source>
        <strain evidence="3 4">PLY_AMNH</strain>
    </source>
</reference>
<gene>
    <name evidence="3" type="ORF">CYMTET_52254</name>
</gene>
<evidence type="ECO:0000256" key="2">
    <source>
        <dbReference type="SAM" id="SignalP"/>
    </source>
</evidence>
<dbReference type="EMBL" id="LGRX02034486">
    <property type="protein sequence ID" value="KAK3237681.1"/>
    <property type="molecule type" value="Genomic_DNA"/>
</dbReference>
<accession>A0AAE0ER97</accession>
<dbReference type="Proteomes" id="UP001190700">
    <property type="component" value="Unassembled WGS sequence"/>
</dbReference>
<sequence length="140" mass="15806">MHPSATLKYRNMYRLLLICILPLTKLVTHAYGRDLVHSQSLEQPLHSMKRLRETSEELNKLIARAVLAKNHVDEHYRLIREMDDMEPHAVFVGVENQPDDTASPGSSAPVPEEHDATAPLQAPRMDDVEGFTFDTAGDPH</sequence>
<organism evidence="3 4">
    <name type="scientific">Cymbomonas tetramitiformis</name>
    <dbReference type="NCBI Taxonomy" id="36881"/>
    <lineage>
        <taxon>Eukaryota</taxon>
        <taxon>Viridiplantae</taxon>
        <taxon>Chlorophyta</taxon>
        <taxon>Pyramimonadophyceae</taxon>
        <taxon>Pyramimonadales</taxon>
        <taxon>Pyramimonadaceae</taxon>
        <taxon>Cymbomonas</taxon>
    </lineage>
</organism>
<evidence type="ECO:0000313" key="4">
    <source>
        <dbReference type="Proteomes" id="UP001190700"/>
    </source>
</evidence>
<comment type="caution">
    <text evidence="3">The sequence shown here is derived from an EMBL/GenBank/DDBJ whole genome shotgun (WGS) entry which is preliminary data.</text>
</comment>
<feature type="signal peptide" evidence="2">
    <location>
        <begin position="1"/>
        <end position="30"/>
    </location>
</feature>